<keyword evidence="7" id="KW-0456">Lyase</keyword>
<comment type="caution">
    <text evidence="9">The sequence shown here is derived from an EMBL/GenBank/DDBJ whole genome shotgun (WGS) entry which is preliminary data.</text>
</comment>
<dbReference type="RefSeq" id="WP_043524638.1">
    <property type="nucleotide sequence ID" value="NZ_BAABKU010000017.1"/>
</dbReference>
<evidence type="ECO:0000313" key="10">
    <source>
        <dbReference type="Proteomes" id="UP000054537"/>
    </source>
</evidence>
<keyword evidence="3" id="KW-0227">DNA damage</keyword>
<gene>
    <name evidence="9" type="ORF">MB27_13040</name>
</gene>
<evidence type="ECO:0000256" key="8">
    <source>
        <dbReference type="RuleBase" id="RU364100"/>
    </source>
</evidence>
<evidence type="ECO:0000256" key="7">
    <source>
        <dbReference type="ARBA" id="ARBA00023239"/>
    </source>
</evidence>
<evidence type="ECO:0000256" key="2">
    <source>
        <dbReference type="ARBA" id="ARBA00022670"/>
    </source>
</evidence>
<keyword evidence="10" id="KW-1185">Reference proteome</keyword>
<keyword evidence="6" id="KW-0238">DNA-binding</keyword>
<dbReference type="GO" id="GO:0016829">
    <property type="term" value="F:lyase activity"/>
    <property type="evidence" value="ECO:0007669"/>
    <property type="project" value="UniProtKB-KW"/>
</dbReference>
<evidence type="ECO:0000313" key="9">
    <source>
        <dbReference type="EMBL" id="KHD77036.1"/>
    </source>
</evidence>
<accession>A0A0A6UNN2</accession>
<organism evidence="9 10">
    <name type="scientific">Actinoplanes utahensis</name>
    <dbReference type="NCBI Taxonomy" id="1869"/>
    <lineage>
        <taxon>Bacteria</taxon>
        <taxon>Bacillati</taxon>
        <taxon>Actinomycetota</taxon>
        <taxon>Actinomycetes</taxon>
        <taxon>Micromonosporales</taxon>
        <taxon>Micromonosporaceae</taxon>
        <taxon>Actinoplanes</taxon>
    </lineage>
</organism>
<evidence type="ECO:0000256" key="4">
    <source>
        <dbReference type="ARBA" id="ARBA00022801"/>
    </source>
</evidence>
<dbReference type="GO" id="GO:0008233">
    <property type="term" value="F:peptidase activity"/>
    <property type="evidence" value="ECO:0007669"/>
    <property type="project" value="UniProtKB-KW"/>
</dbReference>
<evidence type="ECO:0000256" key="1">
    <source>
        <dbReference type="ARBA" id="ARBA00008136"/>
    </source>
</evidence>
<proteinExistence type="inferred from homology"/>
<dbReference type="STRING" id="1869.MB27_13040"/>
<protein>
    <recommendedName>
        <fullName evidence="8">Abasic site processing protein</fullName>
        <ecNumber evidence="8">3.4.-.-</ecNumber>
    </recommendedName>
</protein>
<dbReference type="OrthoDB" id="9782620at2"/>
<name>A0A0A6UNN2_ACTUT</name>
<dbReference type="Pfam" id="PF02586">
    <property type="entry name" value="SRAP"/>
    <property type="match status" value="1"/>
</dbReference>
<evidence type="ECO:0000256" key="5">
    <source>
        <dbReference type="ARBA" id="ARBA00023124"/>
    </source>
</evidence>
<dbReference type="EC" id="3.4.-.-" evidence="8"/>
<keyword evidence="2 8" id="KW-0645">Protease</keyword>
<comment type="similarity">
    <text evidence="1 8">Belongs to the SOS response-associated peptidase family.</text>
</comment>
<dbReference type="GO" id="GO:0106300">
    <property type="term" value="P:protein-DNA covalent cross-linking repair"/>
    <property type="evidence" value="ECO:0007669"/>
    <property type="project" value="InterPro"/>
</dbReference>
<dbReference type="Proteomes" id="UP000054537">
    <property type="component" value="Unassembled WGS sequence"/>
</dbReference>
<reference evidence="9 10" key="1">
    <citation type="submission" date="2014-10" db="EMBL/GenBank/DDBJ databases">
        <title>Draft genome sequence of Actinoplanes utahensis NRRL 12052.</title>
        <authorList>
            <person name="Velasco-Bucheli B."/>
            <person name="del Cerro C."/>
            <person name="Hormigo D."/>
            <person name="Garcia J.L."/>
            <person name="Acebal C."/>
            <person name="Arroyo M."/>
            <person name="de la Mata I."/>
        </authorList>
    </citation>
    <scope>NUCLEOTIDE SEQUENCE [LARGE SCALE GENOMIC DNA]</scope>
    <source>
        <strain evidence="9 10">NRRL 12052</strain>
    </source>
</reference>
<dbReference type="PANTHER" id="PTHR13604">
    <property type="entry name" value="DC12-RELATED"/>
    <property type="match status" value="1"/>
</dbReference>
<dbReference type="PANTHER" id="PTHR13604:SF0">
    <property type="entry name" value="ABASIC SITE PROCESSING PROTEIN HMCES"/>
    <property type="match status" value="1"/>
</dbReference>
<sequence length="225" mass="24803">MCGRYATTRSNADLSRLFEAVDVAEPLRASWNVAPTAPVPLVRMSKEHEGRVLDTARWGLVPHWAKDLKAGSRMFNARAETVAELRSFASSFAKRRCLVPADGWFEWVKDGKQKQAYYMTPADAAPLAFAGVWSAWGPESVLTCSVITTAALGGLKKVHERMPLILPADRWDDWLAGGGDSERLLRPLSEHDLEAIEVRPVGPEVGNVRNNGPELIAPARNITLF</sequence>
<dbReference type="SUPFAM" id="SSF143081">
    <property type="entry name" value="BB1717-like"/>
    <property type="match status" value="1"/>
</dbReference>
<keyword evidence="5" id="KW-0190">Covalent protein-DNA linkage</keyword>
<keyword evidence="4 8" id="KW-0378">Hydrolase</keyword>
<dbReference type="AlphaFoldDB" id="A0A0A6UNN2"/>
<dbReference type="InterPro" id="IPR003738">
    <property type="entry name" value="SRAP"/>
</dbReference>
<dbReference type="EMBL" id="JRTT01000013">
    <property type="protein sequence ID" value="KHD77036.1"/>
    <property type="molecule type" value="Genomic_DNA"/>
</dbReference>
<dbReference type="GO" id="GO:0003697">
    <property type="term" value="F:single-stranded DNA binding"/>
    <property type="evidence" value="ECO:0007669"/>
    <property type="project" value="InterPro"/>
</dbReference>
<dbReference type="GO" id="GO:0006508">
    <property type="term" value="P:proteolysis"/>
    <property type="evidence" value="ECO:0007669"/>
    <property type="project" value="UniProtKB-KW"/>
</dbReference>
<evidence type="ECO:0000256" key="6">
    <source>
        <dbReference type="ARBA" id="ARBA00023125"/>
    </source>
</evidence>
<evidence type="ECO:0000256" key="3">
    <source>
        <dbReference type="ARBA" id="ARBA00022763"/>
    </source>
</evidence>
<dbReference type="eggNOG" id="COG2135">
    <property type="taxonomic scope" value="Bacteria"/>
</dbReference>
<dbReference type="Gene3D" id="3.90.1680.10">
    <property type="entry name" value="SOS response associated peptidase-like"/>
    <property type="match status" value="1"/>
</dbReference>
<dbReference type="InterPro" id="IPR036590">
    <property type="entry name" value="SRAP-like"/>
</dbReference>